<accession>A0ABW7B6I8</accession>
<evidence type="ECO:0000313" key="2">
    <source>
        <dbReference type="EMBL" id="MFG3012460.1"/>
    </source>
</evidence>
<proteinExistence type="predicted"/>
<evidence type="ECO:0000256" key="1">
    <source>
        <dbReference type="SAM" id="SignalP"/>
    </source>
</evidence>
<reference evidence="2 3" key="1">
    <citation type="submission" date="2024-10" db="EMBL/GenBank/DDBJ databases">
        <title>The Natural Products Discovery Center: Release of the First 8490 Sequenced Strains for Exploring Actinobacteria Biosynthetic Diversity.</title>
        <authorList>
            <person name="Kalkreuter E."/>
            <person name="Kautsar S.A."/>
            <person name="Yang D."/>
            <person name="Bader C.D."/>
            <person name="Teijaro C.N."/>
            <person name="Fluegel L."/>
            <person name="Davis C.M."/>
            <person name="Simpson J.R."/>
            <person name="Lauterbach L."/>
            <person name="Steele A.D."/>
            <person name="Gui C."/>
            <person name="Meng S."/>
            <person name="Li G."/>
            <person name="Viehrig K."/>
            <person name="Ye F."/>
            <person name="Su P."/>
            <person name="Kiefer A.F."/>
            <person name="Nichols A."/>
            <person name="Cepeda A.J."/>
            <person name="Yan W."/>
            <person name="Fan B."/>
            <person name="Jiang Y."/>
            <person name="Adhikari A."/>
            <person name="Zheng C.-J."/>
            <person name="Schuster L."/>
            <person name="Cowan T.M."/>
            <person name="Smanski M.J."/>
            <person name="Chevrette M.G."/>
            <person name="De Carvalho L.P.S."/>
            <person name="Shen B."/>
        </authorList>
    </citation>
    <scope>NUCLEOTIDE SEQUENCE [LARGE SCALE GENOMIC DNA]</scope>
    <source>
        <strain evidence="2 3">NPDC048320</strain>
    </source>
</reference>
<gene>
    <name evidence="2" type="ORF">ACGFZB_18760</name>
</gene>
<dbReference type="Proteomes" id="UP001604267">
    <property type="component" value="Unassembled WGS sequence"/>
</dbReference>
<name>A0ABW7B6I8_9ACTN</name>
<organism evidence="2 3">
    <name type="scientific">Streptomyces cinerochromogenes</name>
    <dbReference type="NCBI Taxonomy" id="66422"/>
    <lineage>
        <taxon>Bacteria</taxon>
        <taxon>Bacillati</taxon>
        <taxon>Actinomycetota</taxon>
        <taxon>Actinomycetes</taxon>
        <taxon>Kitasatosporales</taxon>
        <taxon>Streptomycetaceae</taxon>
        <taxon>Streptomyces</taxon>
    </lineage>
</organism>
<sequence length="128" mass="13270">MRNRVAILAFVAVLPLTGAATVTAASQAVADSGSPNVTVKGDVDDCPNGGSPMVVSIKSAQETRKDKSPNVTDAGEYKVTFKKVPTRAQSVTATVTCDDGKSYAQTFTLERPEGANTTLAVDLAPPSR</sequence>
<keyword evidence="1" id="KW-0732">Signal</keyword>
<dbReference type="EMBL" id="JBICYV010000008">
    <property type="protein sequence ID" value="MFG3012460.1"/>
    <property type="molecule type" value="Genomic_DNA"/>
</dbReference>
<feature type="chain" id="PRO_5047149101" evidence="1">
    <location>
        <begin position="25"/>
        <end position="128"/>
    </location>
</feature>
<feature type="signal peptide" evidence="1">
    <location>
        <begin position="1"/>
        <end position="24"/>
    </location>
</feature>
<comment type="caution">
    <text evidence="2">The sequence shown here is derived from an EMBL/GenBank/DDBJ whole genome shotgun (WGS) entry which is preliminary data.</text>
</comment>
<protein>
    <submittedName>
        <fullName evidence="2">Uncharacterized protein</fullName>
    </submittedName>
</protein>
<keyword evidence="3" id="KW-1185">Reference proteome</keyword>
<dbReference type="RefSeq" id="WP_392818473.1">
    <property type="nucleotide sequence ID" value="NZ_JBICYV010000008.1"/>
</dbReference>
<evidence type="ECO:0000313" key="3">
    <source>
        <dbReference type="Proteomes" id="UP001604267"/>
    </source>
</evidence>